<keyword evidence="3" id="KW-1185">Reference proteome</keyword>
<organism evidence="2 3">
    <name type="scientific">Cohnella soli</name>
    <dbReference type="NCBI Taxonomy" id="425005"/>
    <lineage>
        <taxon>Bacteria</taxon>
        <taxon>Bacillati</taxon>
        <taxon>Bacillota</taxon>
        <taxon>Bacilli</taxon>
        <taxon>Bacillales</taxon>
        <taxon>Paenibacillaceae</taxon>
        <taxon>Cohnella</taxon>
    </lineage>
</organism>
<evidence type="ECO:0000256" key="1">
    <source>
        <dbReference type="SAM" id="Coils"/>
    </source>
</evidence>
<evidence type="ECO:0008006" key="4">
    <source>
        <dbReference type="Google" id="ProtNLM"/>
    </source>
</evidence>
<dbReference type="EMBL" id="JBHSMI010000068">
    <property type="protein sequence ID" value="MFC5407670.1"/>
    <property type="molecule type" value="Genomic_DNA"/>
</dbReference>
<feature type="coiled-coil region" evidence="1">
    <location>
        <begin position="2"/>
        <end position="55"/>
    </location>
</feature>
<keyword evidence="1" id="KW-0175">Coiled coil</keyword>
<evidence type="ECO:0000313" key="3">
    <source>
        <dbReference type="Proteomes" id="UP001596113"/>
    </source>
</evidence>
<evidence type="ECO:0000313" key="2">
    <source>
        <dbReference type="EMBL" id="MFC5407670.1"/>
    </source>
</evidence>
<name>A0ABW0I598_9BACL</name>
<dbReference type="Proteomes" id="UP001596113">
    <property type="component" value="Unassembled WGS sequence"/>
</dbReference>
<reference evidence="3" key="1">
    <citation type="journal article" date="2019" name="Int. J. Syst. Evol. Microbiol.">
        <title>The Global Catalogue of Microorganisms (GCM) 10K type strain sequencing project: providing services to taxonomists for standard genome sequencing and annotation.</title>
        <authorList>
            <consortium name="The Broad Institute Genomics Platform"/>
            <consortium name="The Broad Institute Genome Sequencing Center for Infectious Disease"/>
            <person name="Wu L."/>
            <person name="Ma J."/>
        </authorList>
    </citation>
    <scope>NUCLEOTIDE SEQUENCE [LARGE SCALE GENOMIC DNA]</scope>
    <source>
        <strain evidence="3">CGMCC 1.18575</strain>
    </source>
</reference>
<protein>
    <recommendedName>
        <fullName evidence="4">Aspartyl-phosphate phosphatase Spo0E family protein</fullName>
    </recommendedName>
</protein>
<sequence length="58" mass="6907">MNEEQFRQMRKLRKEINRIRSELSKLNLATNNGTIREVEEQLSDSIDKLDTIEEGSWL</sequence>
<gene>
    <name evidence="2" type="ORF">ACFPOF_33535</name>
</gene>
<proteinExistence type="predicted"/>
<dbReference type="RefSeq" id="WP_378140571.1">
    <property type="nucleotide sequence ID" value="NZ_JBHSMI010000068.1"/>
</dbReference>
<comment type="caution">
    <text evidence="2">The sequence shown here is derived from an EMBL/GenBank/DDBJ whole genome shotgun (WGS) entry which is preliminary data.</text>
</comment>
<accession>A0ABW0I598</accession>